<protein>
    <recommendedName>
        <fullName evidence="1">UPF0346 protein Tpal_571</fullName>
    </recommendedName>
</protein>
<dbReference type="Pfam" id="PF06855">
    <property type="entry name" value="YozE_SAM_like"/>
    <property type="match status" value="1"/>
</dbReference>
<dbReference type="OrthoDB" id="2242851at2"/>
<dbReference type="RefSeq" id="WP_087031140.1">
    <property type="nucleotide sequence ID" value="NZ_FJNE01000002.1"/>
</dbReference>
<evidence type="ECO:0000313" key="3">
    <source>
        <dbReference type="EMBL" id="CZQ84986.1"/>
    </source>
</evidence>
<dbReference type="SUPFAM" id="SSF140652">
    <property type="entry name" value="YozE-like"/>
    <property type="match status" value="1"/>
</dbReference>
<accession>A0A143YBT6</accession>
<gene>
    <name evidence="3" type="ORF">Tpal_571</name>
</gene>
<comment type="similarity">
    <text evidence="1">Belongs to the UPF0346 family.</text>
</comment>
<dbReference type="HAMAP" id="MF_01538">
    <property type="entry name" value="UPF0346"/>
    <property type="match status" value="1"/>
</dbReference>
<name>A0A143YBT6_9LACT</name>
<dbReference type="AlphaFoldDB" id="A0A143YBT6"/>
<dbReference type="EMBL" id="FJNE01000002">
    <property type="protein sequence ID" value="CZQ84986.1"/>
    <property type="molecule type" value="Genomic_DNA"/>
</dbReference>
<evidence type="ECO:0000256" key="1">
    <source>
        <dbReference type="HAMAP-Rule" id="MF_01538"/>
    </source>
</evidence>
<dbReference type="InterPro" id="IPR023089">
    <property type="entry name" value="YozE_SAM-like"/>
</dbReference>
<dbReference type="InterPro" id="IPR036806">
    <property type="entry name" value="YozE_SAM-like_sf"/>
</dbReference>
<feature type="domain" description="YozE SAM-like" evidence="2">
    <location>
        <begin position="4"/>
        <end position="69"/>
    </location>
</feature>
<evidence type="ECO:0000313" key="4">
    <source>
        <dbReference type="Proteomes" id="UP000242754"/>
    </source>
</evidence>
<dbReference type="InterPro" id="IPR010673">
    <property type="entry name" value="UPF0346"/>
</dbReference>
<evidence type="ECO:0000259" key="2">
    <source>
        <dbReference type="Pfam" id="PF06855"/>
    </source>
</evidence>
<dbReference type="NCBIfam" id="NF010193">
    <property type="entry name" value="PRK13672.1"/>
    <property type="match status" value="1"/>
</dbReference>
<proteinExistence type="inferred from homology"/>
<keyword evidence="4" id="KW-1185">Reference proteome</keyword>
<sequence length="74" mass="8898">MRQSFYLFILTYKDPYKKDAQTKFANRVAEDLSFPKQSTDYHELADYLELSGEYVSYMAVFDELFEVYKDRNTI</sequence>
<reference evidence="3 4" key="1">
    <citation type="submission" date="2016-02" db="EMBL/GenBank/DDBJ databases">
        <authorList>
            <person name="Wen L."/>
            <person name="He K."/>
            <person name="Yang H."/>
        </authorList>
    </citation>
    <scope>NUCLEOTIDE SEQUENCE [LARGE SCALE GENOMIC DNA]</scope>
    <source>
        <strain evidence="3">Trichococcus palustris</strain>
    </source>
</reference>
<organism evidence="3 4">
    <name type="scientific">Trichococcus palustris</name>
    <dbReference type="NCBI Taxonomy" id="140314"/>
    <lineage>
        <taxon>Bacteria</taxon>
        <taxon>Bacillati</taxon>
        <taxon>Bacillota</taxon>
        <taxon>Bacilli</taxon>
        <taxon>Lactobacillales</taxon>
        <taxon>Carnobacteriaceae</taxon>
        <taxon>Trichococcus</taxon>
    </lineage>
</organism>
<dbReference type="Gene3D" id="1.10.150.260">
    <property type="entry name" value="YozE SAM-like"/>
    <property type="match status" value="1"/>
</dbReference>
<dbReference type="Proteomes" id="UP000242754">
    <property type="component" value="Unassembled WGS sequence"/>
</dbReference>
<dbReference type="PIRSF" id="PIRSF037262">
    <property type="entry name" value="UCP037262"/>
    <property type="match status" value="1"/>
</dbReference>
<dbReference type="STRING" id="140314.SAMN04488076_10155"/>